<accession>A4J7P4</accession>
<organism evidence="1 2">
    <name type="scientific">Desulforamulus reducens (strain ATCC BAA-1160 / DSM 100696 / MI-1)</name>
    <name type="common">Desulfotomaculum reducens</name>
    <dbReference type="NCBI Taxonomy" id="349161"/>
    <lineage>
        <taxon>Bacteria</taxon>
        <taxon>Bacillati</taxon>
        <taxon>Bacillota</taxon>
        <taxon>Clostridia</taxon>
        <taxon>Eubacteriales</taxon>
        <taxon>Peptococcaceae</taxon>
        <taxon>Desulforamulus</taxon>
    </lineage>
</organism>
<proteinExistence type="predicted"/>
<dbReference type="GO" id="GO:0008998">
    <property type="term" value="F:ribonucleoside-triphosphate reductase (thioredoxin) activity"/>
    <property type="evidence" value="ECO:0007669"/>
    <property type="project" value="InterPro"/>
</dbReference>
<dbReference type="RefSeq" id="WP_011878895.1">
    <property type="nucleotide sequence ID" value="NC_009253.1"/>
</dbReference>
<keyword evidence="2" id="KW-1185">Reference proteome</keyword>
<dbReference type="InterPro" id="IPR012833">
    <property type="entry name" value="NrdD"/>
</dbReference>
<dbReference type="HOGENOM" id="CLU_159862_0_0_9"/>
<dbReference type="EMBL" id="CP000612">
    <property type="protein sequence ID" value="ABO51097.1"/>
    <property type="molecule type" value="Genomic_DNA"/>
</dbReference>
<dbReference type="OrthoDB" id="3173988at2"/>
<protein>
    <submittedName>
        <fullName evidence="1">Uncharacterized protein</fullName>
    </submittedName>
</protein>
<dbReference type="Pfam" id="PF13597">
    <property type="entry name" value="NRDD"/>
    <property type="match status" value="1"/>
</dbReference>
<dbReference type="GO" id="GO:0006260">
    <property type="term" value="P:DNA replication"/>
    <property type="evidence" value="ECO:0007669"/>
    <property type="project" value="InterPro"/>
</dbReference>
<dbReference type="STRING" id="349161.Dred_2587"/>
<sequence>MKITIYGDVTKAEIDSIVAEEKERFAARGKEIATIEISVVGQEELEIKTWAKSDIRRVRRITGYLSTVDRFNDAKQEELGDRVVHS</sequence>
<gene>
    <name evidence="1" type="ordered locus">Dred_2587</name>
</gene>
<dbReference type="Proteomes" id="UP000001556">
    <property type="component" value="Chromosome"/>
</dbReference>
<dbReference type="KEGG" id="drm:Dred_2587"/>
<reference evidence="1 2" key="1">
    <citation type="submission" date="2007-03" db="EMBL/GenBank/DDBJ databases">
        <title>Complete sequence of Desulfotomaculum reducens MI-1.</title>
        <authorList>
            <consortium name="US DOE Joint Genome Institute"/>
            <person name="Copeland A."/>
            <person name="Lucas S."/>
            <person name="Lapidus A."/>
            <person name="Barry K."/>
            <person name="Detter J.C."/>
            <person name="Glavina del Rio T."/>
            <person name="Hammon N."/>
            <person name="Israni S."/>
            <person name="Dalin E."/>
            <person name="Tice H."/>
            <person name="Pitluck S."/>
            <person name="Sims D."/>
            <person name="Brettin T."/>
            <person name="Bruce D."/>
            <person name="Han C."/>
            <person name="Tapia R."/>
            <person name="Schmutz J."/>
            <person name="Larimer F."/>
            <person name="Land M."/>
            <person name="Hauser L."/>
            <person name="Kyrpides N."/>
            <person name="Kim E."/>
            <person name="Tebo B.M."/>
            <person name="Richardson P."/>
        </authorList>
    </citation>
    <scope>NUCLEOTIDE SEQUENCE [LARGE SCALE GENOMIC DNA]</scope>
    <source>
        <strain evidence="1 2">MI-1</strain>
    </source>
</reference>
<dbReference type="eggNOG" id="ENOG50338QX">
    <property type="taxonomic scope" value="Bacteria"/>
</dbReference>
<evidence type="ECO:0000313" key="2">
    <source>
        <dbReference type="Proteomes" id="UP000001556"/>
    </source>
</evidence>
<dbReference type="AlphaFoldDB" id="A4J7P4"/>
<name>A4J7P4_DESRM</name>
<evidence type="ECO:0000313" key="1">
    <source>
        <dbReference type="EMBL" id="ABO51097.1"/>
    </source>
</evidence>